<dbReference type="EMBL" id="JBHSBW010000009">
    <property type="protein sequence ID" value="MFC4211316.1"/>
    <property type="molecule type" value="Genomic_DNA"/>
</dbReference>
<sequence length="80" mass="9356">MFRHPSDGKKFNHNFYNKYYSQNGITTDLPSNDELKSFLEQKFTDTNRNIDQIKQILESINGPINNKSILDYGCSWGYTT</sequence>
<name>A0ABV8PB01_9SPHI</name>
<evidence type="ECO:0000313" key="2">
    <source>
        <dbReference type="Proteomes" id="UP001595789"/>
    </source>
</evidence>
<comment type="caution">
    <text evidence="1">The sequence shown here is derived from an EMBL/GenBank/DDBJ whole genome shotgun (WGS) entry which is preliminary data.</text>
</comment>
<accession>A0ABV8PB01</accession>
<dbReference type="Proteomes" id="UP001595789">
    <property type="component" value="Unassembled WGS sequence"/>
</dbReference>
<evidence type="ECO:0000313" key="1">
    <source>
        <dbReference type="EMBL" id="MFC4211316.1"/>
    </source>
</evidence>
<reference evidence="2" key="1">
    <citation type="journal article" date="2019" name="Int. J. Syst. Evol. Microbiol.">
        <title>The Global Catalogue of Microorganisms (GCM) 10K type strain sequencing project: providing services to taxonomists for standard genome sequencing and annotation.</title>
        <authorList>
            <consortium name="The Broad Institute Genomics Platform"/>
            <consortium name="The Broad Institute Genome Sequencing Center for Infectious Disease"/>
            <person name="Wu L."/>
            <person name="Ma J."/>
        </authorList>
    </citation>
    <scope>NUCLEOTIDE SEQUENCE [LARGE SCALE GENOMIC DNA]</scope>
    <source>
        <strain evidence="2">CCM 8691</strain>
    </source>
</reference>
<protein>
    <submittedName>
        <fullName evidence="1">Uncharacterized protein</fullName>
    </submittedName>
</protein>
<organism evidence="1 2">
    <name type="scientific">Pedobacter lithocola</name>
    <dbReference type="NCBI Taxonomy" id="1908239"/>
    <lineage>
        <taxon>Bacteria</taxon>
        <taxon>Pseudomonadati</taxon>
        <taxon>Bacteroidota</taxon>
        <taxon>Sphingobacteriia</taxon>
        <taxon>Sphingobacteriales</taxon>
        <taxon>Sphingobacteriaceae</taxon>
        <taxon>Pedobacter</taxon>
    </lineage>
</organism>
<keyword evidence="2" id="KW-1185">Reference proteome</keyword>
<dbReference type="RefSeq" id="WP_378984231.1">
    <property type="nucleotide sequence ID" value="NZ_JBHSBW010000009.1"/>
</dbReference>
<gene>
    <name evidence="1" type="ORF">ACFOWA_09000</name>
</gene>
<proteinExistence type="predicted"/>